<evidence type="ECO:0000256" key="4">
    <source>
        <dbReference type="ARBA" id="ARBA00012173"/>
    </source>
</evidence>
<dbReference type="KEGG" id="dal:Dalk_4332"/>
<keyword evidence="17" id="KW-1185">Reference proteome</keyword>
<dbReference type="PANTHER" id="PTHR42716:SF2">
    <property type="entry name" value="L-ASPARTATE OXIDASE, CHLOROPLASTIC"/>
    <property type="match status" value="1"/>
</dbReference>
<keyword evidence="6 12" id="KW-0662">Pyridine nucleotide biosynthesis</keyword>
<dbReference type="NCBIfam" id="NF006567">
    <property type="entry name" value="PRK09077.1"/>
    <property type="match status" value="1"/>
</dbReference>
<evidence type="ECO:0000256" key="2">
    <source>
        <dbReference type="ARBA" id="ARBA00004950"/>
    </source>
</evidence>
<dbReference type="InterPro" id="IPR027477">
    <property type="entry name" value="Succ_DH/fumarate_Rdtase_cat_sf"/>
</dbReference>
<dbReference type="eggNOG" id="COG0029">
    <property type="taxonomic scope" value="Bacteria"/>
</dbReference>
<comment type="subcellular location">
    <subcellularLocation>
        <location evidence="12">Cytoplasm</location>
    </subcellularLocation>
</comment>
<dbReference type="Gene3D" id="3.90.700.10">
    <property type="entry name" value="Succinate dehydrogenase/fumarate reductase flavoprotein, catalytic domain"/>
    <property type="match status" value="1"/>
</dbReference>
<evidence type="ECO:0000256" key="12">
    <source>
        <dbReference type="RuleBase" id="RU362049"/>
    </source>
</evidence>
<dbReference type="Pfam" id="PF02910">
    <property type="entry name" value="Succ_DH_flav_C"/>
    <property type="match status" value="1"/>
</dbReference>
<comment type="pathway">
    <text evidence="2 12">Cofactor biosynthesis; NAD(+) biosynthesis; iminoaspartate from L-aspartate (oxidase route): step 1/1.</text>
</comment>
<comment type="cofactor">
    <cofactor evidence="1 12">
        <name>FAD</name>
        <dbReference type="ChEBI" id="CHEBI:57692"/>
    </cofactor>
</comment>
<dbReference type="PRINTS" id="PR00411">
    <property type="entry name" value="PNDRDTASEI"/>
</dbReference>
<feature type="active site" description="Proton acceptor" evidence="11">
    <location>
        <position position="294"/>
    </location>
</feature>
<dbReference type="FunFam" id="1.20.58.100:FF:000002">
    <property type="entry name" value="L-aspartate oxidase"/>
    <property type="match status" value="1"/>
</dbReference>
<dbReference type="InterPro" id="IPR037099">
    <property type="entry name" value="Fum_R/Succ_DH_flav-like_C_sf"/>
</dbReference>
<sequence>MEYNFDFLVIGSGVGGLTFALKAAQHGSVAVITKKGITDTSTEAAQGGVASVFSKLDSFDLHIQDTHAAGDGLCDEEVVEMVVKGGPDRIRELIDMGVQFNLKQEKEGEGEPELSLGREGGHSRQRIVHAQDMTGREIERVLVQNVREHDRITVFEDHIAIDLVTYSMRMKRGIVVTSHEEACCGAYVLDSKANEVHTFSGKITLLATGGAGKVYLYTSNPDIATGDGIAMAYRAGARVANLEFVQFHPTCMYHPDAKNFLISEAVRGEGAVLLDSKGNAFMEKYDPQKDLACRDVVARAIDTELKKSGDDSVYLDISHKDAAFVKERFPNIYEKCYSFGVDMTKEPIPVVPAAHYMCGGVATDLDGRTDIARLYVVGETACTGLHGANRLASNSLLEALVYADRASKRAVAELESGALTPYPELLPWDEVGTTDSDEAIMVTANWDEIRRFMWNYVGIVRSNKRLQRAQNRAENIAQEINEYYWDFKITSDLVELRNLALVAKLVIRCAMRRQESRGLHYNIEYPEKNDERWKKNTVLRRPFVN</sequence>
<dbReference type="InterPro" id="IPR015939">
    <property type="entry name" value="Fum_Rdtase/Succ_DH_flav-like_C"/>
</dbReference>
<evidence type="ECO:0000256" key="13">
    <source>
        <dbReference type="SAM" id="Coils"/>
    </source>
</evidence>
<dbReference type="InterPro" id="IPR005288">
    <property type="entry name" value="NadB"/>
</dbReference>
<name>B8FMH4_DESAL</name>
<dbReference type="Gene3D" id="1.20.58.100">
    <property type="entry name" value="Fumarate reductase/succinate dehydrogenase flavoprotein-like, C-terminal domain"/>
    <property type="match status" value="1"/>
</dbReference>
<evidence type="ECO:0000256" key="11">
    <source>
        <dbReference type="PIRSR" id="PIRSR000171-1"/>
    </source>
</evidence>
<evidence type="ECO:0000313" key="16">
    <source>
        <dbReference type="EMBL" id="ACL06012.1"/>
    </source>
</evidence>
<evidence type="ECO:0000256" key="9">
    <source>
        <dbReference type="ARBA" id="ARBA00048305"/>
    </source>
</evidence>
<comment type="catalytic activity">
    <reaction evidence="9">
        <text>L-aspartate + O2 = iminosuccinate + H2O2</text>
        <dbReference type="Rhea" id="RHEA:25876"/>
        <dbReference type="ChEBI" id="CHEBI:15379"/>
        <dbReference type="ChEBI" id="CHEBI:16240"/>
        <dbReference type="ChEBI" id="CHEBI:29991"/>
        <dbReference type="ChEBI" id="CHEBI:77875"/>
        <dbReference type="EC" id="1.4.3.16"/>
    </reaction>
    <physiologicalReaction direction="left-to-right" evidence="9">
        <dbReference type="Rhea" id="RHEA:25877"/>
    </physiologicalReaction>
</comment>
<dbReference type="GO" id="GO:0008734">
    <property type="term" value="F:L-aspartate oxidase activity"/>
    <property type="evidence" value="ECO:0007669"/>
    <property type="project" value="UniProtKB-UniRule"/>
</dbReference>
<dbReference type="UniPathway" id="UPA00253">
    <property type="reaction ID" value="UER00326"/>
</dbReference>
<keyword evidence="13" id="KW-0175">Coiled coil</keyword>
<feature type="domain" description="FAD-dependent oxidoreductase 2 FAD-binding" evidence="14">
    <location>
        <begin position="6"/>
        <end position="396"/>
    </location>
</feature>
<evidence type="ECO:0000256" key="6">
    <source>
        <dbReference type="ARBA" id="ARBA00022642"/>
    </source>
</evidence>
<evidence type="ECO:0000256" key="5">
    <source>
        <dbReference type="ARBA" id="ARBA00022630"/>
    </source>
</evidence>
<evidence type="ECO:0000256" key="3">
    <source>
        <dbReference type="ARBA" id="ARBA00008562"/>
    </source>
</evidence>
<feature type="domain" description="Fumarate reductase/succinate dehydrogenase flavoprotein-like C-terminal" evidence="15">
    <location>
        <begin position="447"/>
        <end position="539"/>
    </location>
</feature>
<evidence type="ECO:0000256" key="8">
    <source>
        <dbReference type="ARBA" id="ARBA00023002"/>
    </source>
</evidence>
<dbReference type="RefSeq" id="WP_015949058.1">
    <property type="nucleotide sequence ID" value="NC_011768.1"/>
</dbReference>
<dbReference type="PANTHER" id="PTHR42716">
    <property type="entry name" value="L-ASPARTATE OXIDASE"/>
    <property type="match status" value="1"/>
</dbReference>
<protein>
    <recommendedName>
        <fullName evidence="4 10">L-aspartate oxidase</fullName>
        <ecNumber evidence="4 10">1.4.3.16</ecNumber>
    </recommendedName>
</protein>
<accession>B8FMH4</accession>
<dbReference type="SUPFAM" id="SSF56425">
    <property type="entry name" value="Succinate dehydrogenase/fumarate reductase flavoprotein, catalytic domain"/>
    <property type="match status" value="1"/>
</dbReference>
<evidence type="ECO:0000256" key="10">
    <source>
        <dbReference type="NCBIfam" id="TIGR00551"/>
    </source>
</evidence>
<evidence type="ECO:0000259" key="15">
    <source>
        <dbReference type="Pfam" id="PF02910"/>
    </source>
</evidence>
<gene>
    <name evidence="16" type="ordered locus">Dalk_4332</name>
</gene>
<keyword evidence="5 12" id="KW-0285">Flavoprotein</keyword>
<dbReference type="Pfam" id="PF00890">
    <property type="entry name" value="FAD_binding_2"/>
    <property type="match status" value="1"/>
</dbReference>
<dbReference type="GO" id="GO:0034628">
    <property type="term" value="P:'de novo' NAD+ biosynthetic process from L-aspartate"/>
    <property type="evidence" value="ECO:0007669"/>
    <property type="project" value="TreeGrafter"/>
</dbReference>
<dbReference type="Gene3D" id="3.50.50.60">
    <property type="entry name" value="FAD/NAD(P)-binding domain"/>
    <property type="match status" value="1"/>
</dbReference>
<dbReference type="HOGENOM" id="CLU_014312_3_0_7"/>
<comment type="function">
    <text evidence="12">Catalyzes the oxidation of L-aspartate to iminoaspartate.</text>
</comment>
<dbReference type="GO" id="GO:0005737">
    <property type="term" value="C:cytoplasm"/>
    <property type="evidence" value="ECO:0007669"/>
    <property type="project" value="UniProtKB-SubCell"/>
</dbReference>
<comment type="similarity">
    <text evidence="3 12">Belongs to the FAD-dependent oxidoreductase 2 family. NadB subfamily.</text>
</comment>
<dbReference type="FunFam" id="3.90.700.10:FF:000002">
    <property type="entry name" value="L-aspartate oxidase"/>
    <property type="match status" value="1"/>
</dbReference>
<organism evidence="16 17">
    <name type="scientific">Desulfatibacillum aliphaticivorans</name>
    <dbReference type="NCBI Taxonomy" id="218208"/>
    <lineage>
        <taxon>Bacteria</taxon>
        <taxon>Pseudomonadati</taxon>
        <taxon>Thermodesulfobacteriota</taxon>
        <taxon>Desulfobacteria</taxon>
        <taxon>Desulfobacterales</taxon>
        <taxon>Desulfatibacillaceae</taxon>
        <taxon>Desulfatibacillum</taxon>
    </lineage>
</organism>
<evidence type="ECO:0000259" key="14">
    <source>
        <dbReference type="Pfam" id="PF00890"/>
    </source>
</evidence>
<dbReference type="EMBL" id="CP001322">
    <property type="protein sequence ID" value="ACL06012.1"/>
    <property type="molecule type" value="Genomic_DNA"/>
</dbReference>
<reference evidence="16 17" key="1">
    <citation type="journal article" date="2012" name="Environ. Microbiol.">
        <title>The genome sequence of Desulfatibacillum alkenivorans AK-01: a blueprint for anaerobic alkane oxidation.</title>
        <authorList>
            <person name="Callaghan A.V."/>
            <person name="Morris B.E."/>
            <person name="Pereira I.A."/>
            <person name="McInerney M.J."/>
            <person name="Austin R.N."/>
            <person name="Groves J.T."/>
            <person name="Kukor J.J."/>
            <person name="Suflita J.M."/>
            <person name="Young L.Y."/>
            <person name="Zylstra G.J."/>
            <person name="Wawrik B."/>
        </authorList>
    </citation>
    <scope>NUCLEOTIDE SEQUENCE [LARGE SCALE GENOMIC DNA]</scope>
    <source>
        <strain evidence="16 17">AK-01</strain>
    </source>
</reference>
<evidence type="ECO:0000256" key="7">
    <source>
        <dbReference type="ARBA" id="ARBA00022827"/>
    </source>
</evidence>
<dbReference type="EC" id="1.4.3.16" evidence="4 10"/>
<dbReference type="PIRSF" id="PIRSF000171">
    <property type="entry name" value="SDHA_APRA_LASPO"/>
    <property type="match status" value="1"/>
</dbReference>
<dbReference type="AlphaFoldDB" id="B8FMH4"/>
<keyword evidence="7 12" id="KW-0274">FAD</keyword>
<dbReference type="NCBIfam" id="TIGR00551">
    <property type="entry name" value="nadB"/>
    <property type="match status" value="1"/>
</dbReference>
<dbReference type="InterPro" id="IPR003953">
    <property type="entry name" value="FAD-dep_OxRdtase_2_FAD-bd"/>
</dbReference>
<dbReference type="SUPFAM" id="SSF51905">
    <property type="entry name" value="FAD/NAD(P)-binding domain"/>
    <property type="match status" value="1"/>
</dbReference>
<proteinExistence type="inferred from homology"/>
<evidence type="ECO:0000256" key="1">
    <source>
        <dbReference type="ARBA" id="ARBA00001974"/>
    </source>
</evidence>
<dbReference type="PRINTS" id="PR00368">
    <property type="entry name" value="FADPNR"/>
</dbReference>
<dbReference type="SUPFAM" id="SSF46977">
    <property type="entry name" value="Succinate dehydrogenase/fumarate reductase flavoprotein C-terminal domain"/>
    <property type="match status" value="1"/>
</dbReference>
<dbReference type="Proteomes" id="UP000000739">
    <property type="component" value="Chromosome"/>
</dbReference>
<feature type="coiled-coil region" evidence="13">
    <location>
        <begin position="459"/>
        <end position="486"/>
    </location>
</feature>
<evidence type="ECO:0000313" key="17">
    <source>
        <dbReference type="Proteomes" id="UP000000739"/>
    </source>
</evidence>
<dbReference type="InterPro" id="IPR036188">
    <property type="entry name" value="FAD/NAD-bd_sf"/>
</dbReference>
<keyword evidence="8 12" id="KW-0560">Oxidoreductase</keyword>